<organism evidence="3 4">
    <name type="scientific">Kribbella sancticallisti</name>
    <dbReference type="NCBI Taxonomy" id="460087"/>
    <lineage>
        <taxon>Bacteria</taxon>
        <taxon>Bacillati</taxon>
        <taxon>Actinomycetota</taxon>
        <taxon>Actinomycetes</taxon>
        <taxon>Propionibacteriales</taxon>
        <taxon>Kribbellaceae</taxon>
        <taxon>Kribbella</taxon>
    </lineage>
</organism>
<evidence type="ECO:0000256" key="2">
    <source>
        <dbReference type="SAM" id="Phobius"/>
    </source>
</evidence>
<keyword evidence="2" id="KW-1133">Transmembrane helix</keyword>
<gene>
    <name evidence="3" type="ORF">GCM10009789_32990</name>
</gene>
<evidence type="ECO:0000313" key="3">
    <source>
        <dbReference type="EMBL" id="GAA1576851.1"/>
    </source>
</evidence>
<dbReference type="Pfam" id="PF19953">
    <property type="entry name" value="EACC1"/>
    <property type="match status" value="1"/>
</dbReference>
<dbReference type="Proteomes" id="UP001500393">
    <property type="component" value="Unassembled WGS sequence"/>
</dbReference>
<keyword evidence="4" id="KW-1185">Reference proteome</keyword>
<proteinExistence type="predicted"/>
<feature type="transmembrane region" description="Helical" evidence="2">
    <location>
        <begin position="60"/>
        <end position="81"/>
    </location>
</feature>
<reference evidence="4" key="1">
    <citation type="journal article" date="2019" name="Int. J. Syst. Evol. Microbiol.">
        <title>The Global Catalogue of Microorganisms (GCM) 10K type strain sequencing project: providing services to taxonomists for standard genome sequencing and annotation.</title>
        <authorList>
            <consortium name="The Broad Institute Genomics Platform"/>
            <consortium name="The Broad Institute Genome Sequencing Center for Infectious Disease"/>
            <person name="Wu L."/>
            <person name="Ma J."/>
        </authorList>
    </citation>
    <scope>NUCLEOTIDE SEQUENCE [LARGE SCALE GENOMIC DNA]</scope>
    <source>
        <strain evidence="4">JCM 14969</strain>
    </source>
</reference>
<protein>
    <submittedName>
        <fullName evidence="3">Uncharacterized protein</fullName>
    </submittedName>
</protein>
<name>A0ABP4PAD6_9ACTN</name>
<dbReference type="EMBL" id="BAAAOS010000019">
    <property type="protein sequence ID" value="GAA1576851.1"/>
    <property type="molecule type" value="Genomic_DNA"/>
</dbReference>
<dbReference type="InterPro" id="IPR045428">
    <property type="entry name" value="EACC1"/>
</dbReference>
<keyword evidence="2" id="KW-0472">Membrane</keyword>
<keyword evidence="2" id="KW-0812">Transmembrane</keyword>
<comment type="caution">
    <text evidence="3">The sequence shown here is derived from an EMBL/GenBank/DDBJ whole genome shotgun (WGS) entry which is preliminary data.</text>
</comment>
<feature type="coiled-coil region" evidence="1">
    <location>
        <begin position="17"/>
        <end position="44"/>
    </location>
</feature>
<accession>A0ABP4PAD6</accession>
<evidence type="ECO:0000313" key="4">
    <source>
        <dbReference type="Proteomes" id="UP001500393"/>
    </source>
</evidence>
<keyword evidence="1" id="KW-0175">Coiled coil</keyword>
<evidence type="ECO:0000256" key="1">
    <source>
        <dbReference type="SAM" id="Coils"/>
    </source>
</evidence>
<sequence>MGRTEGDDARWVEFVVLTEDEDDADRADRLARQLRRELAEREFETRSVTAAAPGDTKGDVAVFGAIAVALVGAGGMIPTLIDVLRDWLGRRTGPDRICVRIGDDSVELDRPSFSEREELLQAFLAKHSDR</sequence>